<feature type="transmembrane region" description="Helical" evidence="1">
    <location>
        <begin position="6"/>
        <end position="24"/>
    </location>
</feature>
<feature type="transmembrane region" description="Helical" evidence="1">
    <location>
        <begin position="148"/>
        <end position="170"/>
    </location>
</feature>
<feature type="transmembrane region" description="Helical" evidence="1">
    <location>
        <begin position="59"/>
        <end position="85"/>
    </location>
</feature>
<dbReference type="Proteomes" id="UP000308528">
    <property type="component" value="Unassembled WGS sequence"/>
</dbReference>
<feature type="transmembrane region" description="Helical" evidence="1">
    <location>
        <begin position="36"/>
        <end position="53"/>
    </location>
</feature>
<evidence type="ECO:0000256" key="1">
    <source>
        <dbReference type="SAM" id="Phobius"/>
    </source>
</evidence>
<gene>
    <name evidence="2" type="ORF">E4021_05505</name>
</gene>
<dbReference type="AlphaFoldDB" id="A0A4S4NS42"/>
<feature type="transmembrane region" description="Helical" evidence="1">
    <location>
        <begin position="122"/>
        <end position="142"/>
    </location>
</feature>
<keyword evidence="1" id="KW-0472">Membrane</keyword>
<organism evidence="2 3">
    <name type="scientific">Neolewinella litorea</name>
    <dbReference type="NCBI Taxonomy" id="2562452"/>
    <lineage>
        <taxon>Bacteria</taxon>
        <taxon>Pseudomonadati</taxon>
        <taxon>Bacteroidota</taxon>
        <taxon>Saprospiria</taxon>
        <taxon>Saprospirales</taxon>
        <taxon>Lewinellaceae</taxon>
        <taxon>Neolewinella</taxon>
    </lineage>
</organism>
<keyword evidence="1" id="KW-1133">Transmembrane helix</keyword>
<protein>
    <recommendedName>
        <fullName evidence="4">Rod shape-determining protein MreD</fullName>
    </recommendedName>
</protein>
<evidence type="ECO:0008006" key="4">
    <source>
        <dbReference type="Google" id="ProtNLM"/>
    </source>
</evidence>
<sequence length="174" mass="19438">MTTAALVNSVLRFFLLLVAQVFVFNQIAWGWSGKDYLFVFVYPLFVALLPMRTPRPLVILLGFLLGISIDFFSETLGLHAGALTFTAYCRPLILRLVQPRDGYSIKAYPTAADLGSGWMFRYLAFLLLAHLLAFFSLQTFSVLFLTDIIIKTLLSLPASLLVLGALILIFNPRA</sequence>
<dbReference type="OrthoDB" id="1132160at2"/>
<accession>A0A4S4NS42</accession>
<dbReference type="RefSeq" id="WP_136457108.1">
    <property type="nucleotide sequence ID" value="NZ_SRSF01000001.1"/>
</dbReference>
<keyword evidence="3" id="KW-1185">Reference proteome</keyword>
<comment type="caution">
    <text evidence="2">The sequence shown here is derived from an EMBL/GenBank/DDBJ whole genome shotgun (WGS) entry which is preliminary data.</text>
</comment>
<proteinExistence type="predicted"/>
<keyword evidence="1" id="KW-0812">Transmembrane</keyword>
<dbReference type="EMBL" id="SRSF01000001">
    <property type="protein sequence ID" value="THH42037.1"/>
    <property type="molecule type" value="Genomic_DNA"/>
</dbReference>
<reference evidence="2 3" key="1">
    <citation type="submission" date="2019-04" db="EMBL/GenBank/DDBJ databases">
        <title>Lewinella litorea sp. nov., isolated from a marine sand.</title>
        <authorList>
            <person name="Yoon J.-H."/>
        </authorList>
    </citation>
    <scope>NUCLEOTIDE SEQUENCE [LARGE SCALE GENOMIC DNA]</scope>
    <source>
        <strain evidence="2 3">HSMS-39</strain>
    </source>
</reference>
<evidence type="ECO:0000313" key="3">
    <source>
        <dbReference type="Proteomes" id="UP000308528"/>
    </source>
</evidence>
<name>A0A4S4NS42_9BACT</name>
<evidence type="ECO:0000313" key="2">
    <source>
        <dbReference type="EMBL" id="THH42037.1"/>
    </source>
</evidence>